<comment type="caution">
    <text evidence="2">The sequence shown here is derived from an EMBL/GenBank/DDBJ whole genome shotgun (WGS) entry which is preliminary data.</text>
</comment>
<feature type="region of interest" description="Disordered" evidence="1">
    <location>
        <begin position="772"/>
        <end position="794"/>
    </location>
</feature>
<gene>
    <name evidence="2" type="ORF">CLG96_12855</name>
</gene>
<proteinExistence type="predicted"/>
<evidence type="ECO:0000313" key="2">
    <source>
        <dbReference type="EMBL" id="PTQ10027.1"/>
    </source>
</evidence>
<dbReference type="Proteomes" id="UP000244162">
    <property type="component" value="Unassembled WGS sequence"/>
</dbReference>
<sequence>MEGPFFAAPDVIAALDCPDAQCEGPLSFLHLMRSELYEIKAAGLPGKNPFVERAETRSIVETVRDDISNIRVAAGSPPDQLDPLFLTSTDSRVQLVGIINRMDRQFHASQRESACGEISLIYRFAYSLSRLPVTMNLVFPAAVGTLHCKESAQRWLDAMSKERTMKPAAFANYLVSKSGPLAHIKGGNIARLELNMQTYRKPGSIDTTDFGSEATYLIRVFRWNPLERAFQPSTLPNEINRHALLCDADDDPQICNVKRGRRAALVDYLQKPGVVEEIDRGTLDVPQELNVLSLRAISVSPGGQHRSSNQPYWNAAIVSDRPASEIAREQVISDAEIGKAMDNARAAGVTLEHIGNADDFRQRLNDTTCSGCHQARAIAGFHFPGLDSADTQENYAANAVYLAGSPQFYADQPRRMEIVRAIAKSADGAIPKAALAVSYSARPDDRFSADFKGTAYVGGWGAACSIPNATSAASKRQWSCQSGLACQGLFQSDNAKGIGTCVPDKRFEIGDHMQLGKVSTTGFGHDVYVRFGPEIAPSETNYLKRVFGLDTFDERKTTIDPKFFPPTGPNGNSYYASHQEFYVGLRGDPYRKMLAECADGTRPKAECYSMRRDRLSGGFPSGMLRLSECQDLPGESTCGMVASSGFNDCMVRLGSPGYEDFNLKTCFEYFTSYAGMRACDIGNPCRDDYICVAPTSPRPKLETERMFRERLKRLQDASPTNPWKRIIGSPYDPDQYGQKQPDTAWINRNDTRGVCIPPYFVFQFRSDRHPSFGPKSGSALQSHAPSMLKQVGEF</sequence>
<protein>
    <submittedName>
        <fullName evidence="2">Uncharacterized protein</fullName>
    </submittedName>
</protein>
<keyword evidence="3" id="KW-1185">Reference proteome</keyword>
<dbReference type="EMBL" id="NWBU01000010">
    <property type="protein sequence ID" value="PTQ10027.1"/>
    <property type="molecule type" value="Genomic_DNA"/>
</dbReference>
<name>A0A2T5FW67_9SPHN</name>
<organism evidence="2 3">
    <name type="scientific">Sphingomonas oleivorans</name>
    <dbReference type="NCBI Taxonomy" id="1735121"/>
    <lineage>
        <taxon>Bacteria</taxon>
        <taxon>Pseudomonadati</taxon>
        <taxon>Pseudomonadota</taxon>
        <taxon>Alphaproteobacteria</taxon>
        <taxon>Sphingomonadales</taxon>
        <taxon>Sphingomonadaceae</taxon>
        <taxon>Sphingomonas</taxon>
    </lineage>
</organism>
<evidence type="ECO:0000256" key="1">
    <source>
        <dbReference type="SAM" id="MobiDB-lite"/>
    </source>
</evidence>
<evidence type="ECO:0000313" key="3">
    <source>
        <dbReference type="Proteomes" id="UP000244162"/>
    </source>
</evidence>
<reference evidence="2 3" key="1">
    <citation type="submission" date="2017-09" db="EMBL/GenBank/DDBJ databases">
        <title>Sphingomonas panjinensis sp.nov., isolated from oil-contaminated soil.</title>
        <authorList>
            <person name="Wang L."/>
            <person name="Chen L."/>
        </authorList>
    </citation>
    <scope>NUCLEOTIDE SEQUENCE [LARGE SCALE GENOMIC DNA]</scope>
    <source>
        <strain evidence="2 3">FW-11</strain>
    </source>
</reference>
<accession>A0A2T5FW67</accession>
<dbReference type="AlphaFoldDB" id="A0A2T5FW67"/>